<feature type="transmembrane region" description="Helical" evidence="2">
    <location>
        <begin position="312"/>
        <end position="335"/>
    </location>
</feature>
<dbReference type="InterPro" id="IPR021369">
    <property type="entry name" value="DUF2985"/>
</dbReference>
<dbReference type="AlphaFoldDB" id="A0A8H6L6F3"/>
<feature type="region of interest" description="Disordered" evidence="1">
    <location>
        <begin position="543"/>
        <end position="574"/>
    </location>
</feature>
<keyword evidence="2" id="KW-0472">Membrane</keyword>
<dbReference type="RefSeq" id="XP_037166552.1">
    <property type="nucleotide sequence ID" value="XM_037306614.1"/>
</dbReference>
<comment type="caution">
    <text evidence="3">The sequence shown here is derived from an EMBL/GenBank/DDBJ whole genome shotgun (WGS) entry which is preliminary data.</text>
</comment>
<evidence type="ECO:0000313" key="4">
    <source>
        <dbReference type="Proteomes" id="UP000578531"/>
    </source>
</evidence>
<organism evidence="3 4">
    <name type="scientific">Letharia columbiana</name>
    <dbReference type="NCBI Taxonomy" id="112416"/>
    <lineage>
        <taxon>Eukaryota</taxon>
        <taxon>Fungi</taxon>
        <taxon>Dikarya</taxon>
        <taxon>Ascomycota</taxon>
        <taxon>Pezizomycotina</taxon>
        <taxon>Lecanoromycetes</taxon>
        <taxon>OSLEUM clade</taxon>
        <taxon>Lecanoromycetidae</taxon>
        <taxon>Lecanorales</taxon>
        <taxon>Lecanorineae</taxon>
        <taxon>Parmeliaceae</taxon>
        <taxon>Letharia</taxon>
    </lineage>
</organism>
<feature type="transmembrane region" description="Helical" evidence="2">
    <location>
        <begin position="371"/>
        <end position="388"/>
    </location>
</feature>
<evidence type="ECO:0000256" key="1">
    <source>
        <dbReference type="SAM" id="MobiDB-lite"/>
    </source>
</evidence>
<protein>
    <submittedName>
        <fullName evidence="3">Uncharacterized protein</fullName>
    </submittedName>
</protein>
<dbReference type="PANTHER" id="PTHR35872">
    <property type="entry name" value="INTEGRAL MEMBRANE PROTEIN (AFU_ORTHOLOGUE AFUA_5G07110)"/>
    <property type="match status" value="1"/>
</dbReference>
<proteinExistence type="predicted"/>
<accession>A0A8H6L6F3</accession>
<dbReference type="GeneID" id="59286356"/>
<evidence type="ECO:0000313" key="3">
    <source>
        <dbReference type="EMBL" id="KAF6237224.1"/>
    </source>
</evidence>
<keyword evidence="2" id="KW-0812">Transmembrane</keyword>
<dbReference type="OrthoDB" id="6407410at2759"/>
<dbReference type="Proteomes" id="UP000578531">
    <property type="component" value="Unassembled WGS sequence"/>
</dbReference>
<sequence>MARDYGANSPTPQTPLSALEGMDDSTTRNRSSTASSGRVRSASLRFLESSPPVGMWQATGNALAQAPTPGEIRSGSFSHDGWDREMQRRNSTVSEESIRRLSRSNSAQTPGSLQKQQTNTNPLDAHTEAADEGSPISPTVHEGTASSHGTTTQKMKGPQRPTATDDDDDDDPFSKFIGRGKIDNQSYVPKSKTTISGKAAQSKSSADPYAIPDDDDEDVDPLDERDSTKRLPKKFQDPAGEPVSVTGEKGEKLTTITTGTACPSSSSSTSKEPGPNADGVYPNGYKFPPKHTWGEATKIGLKAFWKFTITPLGFLIVLYGLNVVAWGGMLFLLLIGGGQEFMCYPPGSHGKKECNNINSPRRIWIEIDSQILNALFCVTGFGLIPWRFRDFYYLMKFRLRHDQSALRRLAGINRGWFRLAGSENLPIDPDAPVDDPANNPAVPLPPSKIPDVPLTGIRAPATRMWKLDYVIWAFVLNTFLQGVLSGFMWGFNRYKRPSWSTGTFVALACIVAGLGGLMSFQEGKRVKNFEGIPVKENETLGDVERDVVGGEKKSKRKGKPVAGEKDSAPEVGVQ</sequence>
<feature type="region of interest" description="Disordered" evidence="1">
    <location>
        <begin position="257"/>
        <end position="276"/>
    </location>
</feature>
<dbReference type="Pfam" id="PF11204">
    <property type="entry name" value="DUF2985"/>
    <property type="match status" value="1"/>
</dbReference>
<dbReference type="PANTHER" id="PTHR35872:SF1">
    <property type="entry name" value="ALPHA-L-RHAMNOSIDASE C"/>
    <property type="match status" value="1"/>
</dbReference>
<reference evidence="3 4" key="1">
    <citation type="journal article" date="2020" name="Genomics">
        <title>Complete, high-quality genomes from long-read metagenomic sequencing of two wolf lichen thalli reveals enigmatic genome architecture.</title>
        <authorList>
            <person name="McKenzie S.K."/>
            <person name="Walston R.F."/>
            <person name="Allen J.L."/>
        </authorList>
    </citation>
    <scope>NUCLEOTIDE SEQUENCE [LARGE SCALE GENOMIC DNA]</scope>
    <source>
        <strain evidence="3">WasteWater2</strain>
    </source>
</reference>
<keyword evidence="4" id="KW-1185">Reference proteome</keyword>
<feature type="region of interest" description="Disordered" evidence="1">
    <location>
        <begin position="1"/>
        <end position="247"/>
    </location>
</feature>
<dbReference type="EMBL" id="JACCJC010000015">
    <property type="protein sequence ID" value="KAF6237224.1"/>
    <property type="molecule type" value="Genomic_DNA"/>
</dbReference>
<feature type="transmembrane region" description="Helical" evidence="2">
    <location>
        <begin position="503"/>
        <end position="520"/>
    </location>
</feature>
<gene>
    <name evidence="3" type="ORF">HO173_004692</name>
</gene>
<feature type="compositionally biased region" description="Low complexity" evidence="1">
    <location>
        <begin position="28"/>
        <end position="38"/>
    </location>
</feature>
<name>A0A8H6L6F3_9LECA</name>
<keyword evidence="2" id="KW-1133">Transmembrane helix</keyword>
<feature type="compositionally biased region" description="Polar residues" evidence="1">
    <location>
        <begin position="144"/>
        <end position="154"/>
    </location>
</feature>
<feature type="compositionally biased region" description="Acidic residues" evidence="1">
    <location>
        <begin position="212"/>
        <end position="221"/>
    </location>
</feature>
<feature type="compositionally biased region" description="Polar residues" evidence="1">
    <location>
        <begin position="103"/>
        <end position="122"/>
    </location>
</feature>
<evidence type="ECO:0000256" key="2">
    <source>
        <dbReference type="SAM" id="Phobius"/>
    </source>
</evidence>
<feature type="transmembrane region" description="Helical" evidence="2">
    <location>
        <begin position="469"/>
        <end position="491"/>
    </location>
</feature>
<feature type="compositionally biased region" description="Polar residues" evidence="1">
    <location>
        <begin position="183"/>
        <end position="205"/>
    </location>
</feature>
<feature type="compositionally biased region" description="Basic and acidic residues" evidence="1">
    <location>
        <begin position="543"/>
        <end position="552"/>
    </location>
</feature>